<keyword evidence="1" id="KW-0472">Membrane</keyword>
<keyword evidence="1" id="KW-1133">Transmembrane helix</keyword>
<evidence type="ECO:0000313" key="3">
    <source>
        <dbReference type="EMBL" id="AXX97881.1"/>
    </source>
</evidence>
<keyword evidence="4" id="KW-1185">Reference proteome</keyword>
<feature type="chain" id="PRO_5016651395" evidence="2">
    <location>
        <begin position="29"/>
        <end position="378"/>
    </location>
</feature>
<evidence type="ECO:0000313" key="4">
    <source>
        <dbReference type="Proteomes" id="UP000261704"/>
    </source>
</evidence>
<dbReference type="InterPro" id="IPR032809">
    <property type="entry name" value="Put_HupE_UreJ"/>
</dbReference>
<evidence type="ECO:0000256" key="2">
    <source>
        <dbReference type="SAM" id="SignalP"/>
    </source>
</evidence>
<gene>
    <name evidence="3" type="ORF">BAR1_08020</name>
</gene>
<accession>A0A347UGA3</accession>
<dbReference type="OrthoDB" id="9808870at2"/>
<protein>
    <submittedName>
        <fullName evidence="3">HupE/UreJ family protein</fullName>
    </submittedName>
</protein>
<sequence>MFFMGGKLTLAAILSTLLLFTSTLNVLAHEVSPSIGDFTTGDGKITLEIRLNLEAFVAGIDLDGVANTNETEQSGDYDSLRALEPAALENRLKDVWPNIRNGLHLRAGGADVPLDLVGIRIDEVGDVEFPRTSFLTLTGELPADTTTIRFNWNKKFGTIVLRQNGVDEGYTGYLSSGQSSPDIPVSGGAKQTRWQVFSQYIPIGFEHILPLGVDHILFVLGLFFLSIHLRPLLWQISAFTLAHTVTLALGAMGWVTVPSSIVEPLIAASITYVAIENVFTSGLSKWRPLVIFGFGLLHGLGFASVLGEIGLPEDEFFTALISFNVGVELGQLTVISLAFLTVGVWFRNKPWYRSRISIPASLIIAAIGAFWFFERVFL</sequence>
<dbReference type="KEGG" id="pamo:BAR1_08020"/>
<reference evidence="3 4" key="1">
    <citation type="submission" date="2018-09" db="EMBL/GenBank/DDBJ databases">
        <title>Profundibacter amoris BAR1 gen. nov., sp. nov., a new member of the Roseobacter clade isolated at Lokis Castle Vent Field on the Arctic Mid-Oceanic Ridge.</title>
        <authorList>
            <person name="Le Moine Bauer S."/>
            <person name="Sjoeberg A.G."/>
            <person name="L'Haridon S."/>
            <person name="Stokke R."/>
            <person name="Roalkvam I."/>
            <person name="Steen I.H."/>
            <person name="Dahle H."/>
        </authorList>
    </citation>
    <scope>NUCLEOTIDE SEQUENCE [LARGE SCALE GENOMIC DNA]</scope>
    <source>
        <strain evidence="3 4">BAR1</strain>
    </source>
</reference>
<dbReference type="Pfam" id="PF13795">
    <property type="entry name" value="HupE_UreJ_2"/>
    <property type="match status" value="1"/>
</dbReference>
<dbReference type="EMBL" id="CP032125">
    <property type="protein sequence ID" value="AXX97881.1"/>
    <property type="molecule type" value="Genomic_DNA"/>
</dbReference>
<dbReference type="Proteomes" id="UP000261704">
    <property type="component" value="Chromosome"/>
</dbReference>
<dbReference type="AlphaFoldDB" id="A0A347UGA3"/>
<feature type="transmembrane region" description="Helical" evidence="1">
    <location>
        <begin position="207"/>
        <end position="225"/>
    </location>
</feature>
<feature type="transmembrane region" description="Helical" evidence="1">
    <location>
        <begin position="317"/>
        <end position="344"/>
    </location>
</feature>
<feature type="transmembrane region" description="Helical" evidence="1">
    <location>
        <begin position="356"/>
        <end position="373"/>
    </location>
</feature>
<keyword evidence="1" id="KW-0812">Transmembrane</keyword>
<feature type="transmembrane region" description="Helical" evidence="1">
    <location>
        <begin position="232"/>
        <end position="255"/>
    </location>
</feature>
<keyword evidence="2" id="KW-0732">Signal</keyword>
<evidence type="ECO:0000256" key="1">
    <source>
        <dbReference type="SAM" id="Phobius"/>
    </source>
</evidence>
<organism evidence="3 4">
    <name type="scientific">Profundibacter amoris</name>
    <dbReference type="NCBI Taxonomy" id="2171755"/>
    <lineage>
        <taxon>Bacteria</taxon>
        <taxon>Pseudomonadati</taxon>
        <taxon>Pseudomonadota</taxon>
        <taxon>Alphaproteobacteria</taxon>
        <taxon>Rhodobacterales</taxon>
        <taxon>Paracoccaceae</taxon>
        <taxon>Profundibacter</taxon>
    </lineage>
</organism>
<name>A0A347UGA3_9RHOB</name>
<feature type="signal peptide" evidence="2">
    <location>
        <begin position="1"/>
        <end position="28"/>
    </location>
</feature>
<proteinExistence type="predicted"/>
<feature type="transmembrane region" description="Helical" evidence="1">
    <location>
        <begin position="261"/>
        <end position="279"/>
    </location>
</feature>
<feature type="transmembrane region" description="Helical" evidence="1">
    <location>
        <begin position="291"/>
        <end position="311"/>
    </location>
</feature>